<name>A0AAU7GBX6_9MICO</name>
<dbReference type="GO" id="GO:0016787">
    <property type="term" value="F:hydrolase activity"/>
    <property type="evidence" value="ECO:0007669"/>
    <property type="project" value="UniProtKB-KW"/>
</dbReference>
<dbReference type="SUPFAM" id="SSF53474">
    <property type="entry name" value="alpha/beta-Hydrolases"/>
    <property type="match status" value="1"/>
</dbReference>
<dbReference type="EMBL" id="CP157390">
    <property type="protein sequence ID" value="XBM47553.1"/>
    <property type="molecule type" value="Genomic_DNA"/>
</dbReference>
<feature type="compositionally biased region" description="Low complexity" evidence="1">
    <location>
        <begin position="53"/>
        <end position="65"/>
    </location>
</feature>
<protein>
    <submittedName>
        <fullName evidence="3">Alpha/beta hydrolase</fullName>
    </submittedName>
</protein>
<gene>
    <name evidence="3" type="ORF">AAME72_15925</name>
</gene>
<dbReference type="InterPro" id="IPR029058">
    <property type="entry name" value="AB_hydrolase_fold"/>
</dbReference>
<evidence type="ECO:0000313" key="3">
    <source>
        <dbReference type="EMBL" id="XBM47553.1"/>
    </source>
</evidence>
<dbReference type="InterPro" id="IPR010427">
    <property type="entry name" value="DUF1023"/>
</dbReference>
<evidence type="ECO:0000256" key="1">
    <source>
        <dbReference type="SAM" id="MobiDB-lite"/>
    </source>
</evidence>
<keyword evidence="3" id="KW-0378">Hydrolase</keyword>
<reference evidence="3" key="1">
    <citation type="submission" date="2024-05" db="EMBL/GenBank/DDBJ databases">
        <title>The Natural Products Discovery Center: Release of the First 8490 Sequenced Strains for Exploring Actinobacteria Biosynthetic Diversity.</title>
        <authorList>
            <person name="Kalkreuter E."/>
            <person name="Kautsar S.A."/>
            <person name="Yang D."/>
            <person name="Bader C.D."/>
            <person name="Teijaro C.N."/>
            <person name="Fluegel L."/>
            <person name="Davis C.M."/>
            <person name="Simpson J.R."/>
            <person name="Lauterbach L."/>
            <person name="Steele A.D."/>
            <person name="Gui C."/>
            <person name="Meng S."/>
            <person name="Li G."/>
            <person name="Viehrig K."/>
            <person name="Ye F."/>
            <person name="Su P."/>
            <person name="Kiefer A.F."/>
            <person name="Nichols A."/>
            <person name="Cepeda A.J."/>
            <person name="Yan W."/>
            <person name="Fan B."/>
            <person name="Jiang Y."/>
            <person name="Adhikari A."/>
            <person name="Zheng C.-J."/>
            <person name="Schuster L."/>
            <person name="Cowan T.M."/>
            <person name="Smanski M.J."/>
            <person name="Chevrette M.G."/>
            <person name="de Carvalho L.P.S."/>
            <person name="Shen B."/>
        </authorList>
    </citation>
    <scope>NUCLEOTIDE SEQUENCE</scope>
    <source>
        <strain evidence="3">NPDC080035</strain>
    </source>
</reference>
<accession>A0AAU7GBX6</accession>
<dbReference type="RefSeq" id="WP_348787524.1">
    <property type="nucleotide sequence ID" value="NZ_CP157390.1"/>
</dbReference>
<dbReference type="Pfam" id="PF06259">
    <property type="entry name" value="Abhydrolase_8"/>
    <property type="match status" value="1"/>
</dbReference>
<feature type="region of interest" description="Disordered" evidence="1">
    <location>
        <begin position="46"/>
        <end position="65"/>
    </location>
</feature>
<feature type="domain" description="DUF1023" evidence="2">
    <location>
        <begin position="202"/>
        <end position="381"/>
    </location>
</feature>
<evidence type="ECO:0000259" key="2">
    <source>
        <dbReference type="Pfam" id="PF06259"/>
    </source>
</evidence>
<proteinExistence type="predicted"/>
<dbReference type="AlphaFoldDB" id="A0AAU7GBX6"/>
<organism evidence="3">
    <name type="scientific">Leifsonia sp. NPDC080035</name>
    <dbReference type="NCBI Taxonomy" id="3143936"/>
    <lineage>
        <taxon>Bacteria</taxon>
        <taxon>Bacillati</taxon>
        <taxon>Actinomycetota</taxon>
        <taxon>Actinomycetes</taxon>
        <taxon>Micrococcales</taxon>
        <taxon>Microbacteriaceae</taxon>
        <taxon>Leifsonia</taxon>
    </lineage>
</organism>
<sequence>MLVGFAAVSIVTSVVSGLTGAVAMPADAHLAPSSVAVDASGTARVSASPTSVGDAPASSGGTGSSAASAATGVLGSIQAVDPAALPGFLGAHTADLDRLLSAPPPAADVSTLWRLLDPARQKALLRAAPHVVGNLEGIPYAVRGKANALDLTRTMTHAREQLKTEHGKAERVSLKQRLTTLGNVEAALKKKDGVARTLVSLDTSENAKAAIVVGDLSTARYVSVLVPGMYMSVGEQIEAWAAVAQDIHDQETGFLTRFLGPRSSTAAPGVAVVAWIGYQTPMLMNIGGLQLAREGADSLERTLQGIQALRQDDPPYLSVFAHSYGSTAALLALERHTVTVDALALMGSPGSDAQSVRDLAVRGGNVFVGEAPMDPIVNSAFFGSDPGSPRYGAKPMGTQGAVDPITHRTLAGSSGHNEYFTAGTESVRNLALIGIDQGRLVLGSSGSSDTPETSTASAR</sequence>